<accession>A0A518H0P8</accession>
<dbReference type="Pfam" id="PF13005">
    <property type="entry name" value="zf-IS66"/>
    <property type="match status" value="1"/>
</dbReference>
<dbReference type="NCBIfam" id="NF033517">
    <property type="entry name" value="transpos_IS66"/>
    <property type="match status" value="1"/>
</dbReference>
<evidence type="ECO:0000259" key="1">
    <source>
        <dbReference type="Pfam" id="PF03050"/>
    </source>
</evidence>
<evidence type="ECO:0000259" key="3">
    <source>
        <dbReference type="Pfam" id="PF13817"/>
    </source>
</evidence>
<evidence type="ECO:0000259" key="2">
    <source>
        <dbReference type="Pfam" id="PF13005"/>
    </source>
</evidence>
<gene>
    <name evidence="4" type="ORF">ElP_23060</name>
</gene>
<name>A0A518H0P8_9BACT</name>
<dbReference type="InterPro" id="IPR024474">
    <property type="entry name" value="Znf_dom_IS66"/>
</dbReference>
<evidence type="ECO:0000313" key="4">
    <source>
        <dbReference type="EMBL" id="QDV34420.1"/>
    </source>
</evidence>
<protein>
    <submittedName>
        <fullName evidence="4">Transposase IS66 family protein</fullName>
    </submittedName>
</protein>
<dbReference type="InterPro" id="IPR039552">
    <property type="entry name" value="IS66_C"/>
</dbReference>
<dbReference type="KEGG" id="tpla:ElP_23060"/>
<dbReference type="InterPro" id="IPR004291">
    <property type="entry name" value="Transposase_IS66_central"/>
</dbReference>
<dbReference type="AlphaFoldDB" id="A0A518H0P8"/>
<keyword evidence="5" id="KW-1185">Reference proteome</keyword>
<sequence>MPIGEETSEQLDYRPASLFVVEHVRFKVACRHCQGHVAVAAKPPQPIEKGLPGPGLLAQVITSKYADHLPLYRQEGIFAQHGVEQSRKTMCGWMARAAWLLEPIWKAMRAEVLRSRVIQTDDTTVPVLDRRLDRARTARLWVYLGDREHPYALYDYTADRSRDGPERFLGDYRGYLQADAYSGYDRIYSRGVVEVGCWAHARRKFFDARTSDPERAHEALARIRLLYEVEAAGKGRDEAGLLALRRERSVPLLDRLGTWLEEQARRVLPKSPIGGAIGYARSNWAALNRFTEAGFLSIDNNASERAVKPVAIGRKNWLFAGSEGGGRTAAILFSLASTCKALMIDPFAYLRDVLDRVCTHPARRVAELLPDRWRTHHSIPGSTPA</sequence>
<feature type="domain" description="Transposase IS66 C-terminal" evidence="3">
    <location>
        <begin position="334"/>
        <end position="370"/>
    </location>
</feature>
<evidence type="ECO:0000313" key="5">
    <source>
        <dbReference type="Proteomes" id="UP000317835"/>
    </source>
</evidence>
<feature type="domain" description="Transposase IS66 central" evidence="1">
    <location>
        <begin position="49"/>
        <end position="327"/>
    </location>
</feature>
<feature type="domain" description="Transposase IS66 zinc-finger binding" evidence="2">
    <location>
        <begin position="2"/>
        <end position="33"/>
    </location>
</feature>
<organism evidence="4 5">
    <name type="scientific">Tautonia plasticadhaerens</name>
    <dbReference type="NCBI Taxonomy" id="2527974"/>
    <lineage>
        <taxon>Bacteria</taxon>
        <taxon>Pseudomonadati</taxon>
        <taxon>Planctomycetota</taxon>
        <taxon>Planctomycetia</taxon>
        <taxon>Isosphaerales</taxon>
        <taxon>Isosphaeraceae</taxon>
        <taxon>Tautonia</taxon>
    </lineage>
</organism>
<proteinExistence type="predicted"/>
<dbReference type="Proteomes" id="UP000317835">
    <property type="component" value="Chromosome"/>
</dbReference>
<dbReference type="Pfam" id="PF13817">
    <property type="entry name" value="DDE_Tnp_IS66_C"/>
    <property type="match status" value="1"/>
</dbReference>
<dbReference type="PANTHER" id="PTHR33678:SF1">
    <property type="entry name" value="BLL1576 PROTEIN"/>
    <property type="match status" value="1"/>
</dbReference>
<dbReference type="EMBL" id="CP036426">
    <property type="protein sequence ID" value="QDV34420.1"/>
    <property type="molecule type" value="Genomic_DNA"/>
</dbReference>
<reference evidence="4 5" key="1">
    <citation type="submission" date="2019-02" db="EMBL/GenBank/DDBJ databases">
        <title>Deep-cultivation of Planctomycetes and their phenomic and genomic characterization uncovers novel biology.</title>
        <authorList>
            <person name="Wiegand S."/>
            <person name="Jogler M."/>
            <person name="Boedeker C."/>
            <person name="Pinto D."/>
            <person name="Vollmers J."/>
            <person name="Rivas-Marin E."/>
            <person name="Kohn T."/>
            <person name="Peeters S.H."/>
            <person name="Heuer A."/>
            <person name="Rast P."/>
            <person name="Oberbeckmann S."/>
            <person name="Bunk B."/>
            <person name="Jeske O."/>
            <person name="Meyerdierks A."/>
            <person name="Storesund J.E."/>
            <person name="Kallscheuer N."/>
            <person name="Luecker S."/>
            <person name="Lage O.M."/>
            <person name="Pohl T."/>
            <person name="Merkel B.J."/>
            <person name="Hornburger P."/>
            <person name="Mueller R.-W."/>
            <person name="Bruemmer F."/>
            <person name="Labrenz M."/>
            <person name="Spormann A.M."/>
            <person name="Op den Camp H."/>
            <person name="Overmann J."/>
            <person name="Amann R."/>
            <person name="Jetten M.S.M."/>
            <person name="Mascher T."/>
            <person name="Medema M.H."/>
            <person name="Devos D.P."/>
            <person name="Kaster A.-K."/>
            <person name="Ovreas L."/>
            <person name="Rohde M."/>
            <person name="Galperin M.Y."/>
            <person name="Jogler C."/>
        </authorList>
    </citation>
    <scope>NUCLEOTIDE SEQUENCE [LARGE SCALE GENOMIC DNA]</scope>
    <source>
        <strain evidence="4 5">ElP</strain>
    </source>
</reference>
<dbReference type="InterPro" id="IPR052344">
    <property type="entry name" value="Transposase-related"/>
</dbReference>
<dbReference type="Pfam" id="PF03050">
    <property type="entry name" value="DDE_Tnp_IS66"/>
    <property type="match status" value="1"/>
</dbReference>
<dbReference type="PANTHER" id="PTHR33678">
    <property type="entry name" value="BLL1576 PROTEIN"/>
    <property type="match status" value="1"/>
</dbReference>